<accession>A0ACC0ED48</accession>
<protein>
    <submittedName>
        <fullName evidence="1">Uncharacterized protein</fullName>
    </submittedName>
</protein>
<proteinExistence type="predicted"/>
<gene>
    <name evidence="1" type="ORF">MJO28_008839</name>
</gene>
<dbReference type="EMBL" id="CM045872">
    <property type="protein sequence ID" value="KAI7950018.1"/>
    <property type="molecule type" value="Genomic_DNA"/>
</dbReference>
<evidence type="ECO:0000313" key="1">
    <source>
        <dbReference type="EMBL" id="KAI7950018.1"/>
    </source>
</evidence>
<reference evidence="2" key="1">
    <citation type="journal article" date="2018" name="BMC Genomics">
        <title>Genomic insights into host adaptation between the wheat stripe rust pathogen (Puccinia striiformis f. sp. tritici) and the barley stripe rust pathogen (Puccinia striiformis f. sp. hordei).</title>
        <authorList>
            <person name="Xia C."/>
            <person name="Wang M."/>
            <person name="Yin C."/>
            <person name="Cornejo O.E."/>
            <person name="Hulbert S.H."/>
            <person name="Chen X."/>
        </authorList>
    </citation>
    <scope>NUCLEOTIDE SEQUENCE [LARGE SCALE GENOMIC DNA]</scope>
    <source>
        <strain evidence="2">93-210</strain>
    </source>
</reference>
<evidence type="ECO:0000313" key="2">
    <source>
        <dbReference type="Proteomes" id="UP001060170"/>
    </source>
</evidence>
<reference evidence="1 2" key="3">
    <citation type="journal article" date="2022" name="Microbiol. Spectr.">
        <title>Folding features and dynamics of 3D genome architecture in plant fungal pathogens.</title>
        <authorList>
            <person name="Xia C."/>
        </authorList>
    </citation>
    <scope>NUCLEOTIDE SEQUENCE [LARGE SCALE GENOMIC DNA]</scope>
    <source>
        <strain evidence="1 2">93-210</strain>
    </source>
</reference>
<sequence length="81" mass="8846">MARSSHSSNIQVASTFLGTLQANTINLTEKSPRSPAPSTPGTSKSQDGLTSKKRKTTSERSLTREVWSHFVKKKDGEVLTQ</sequence>
<name>A0ACC0ED48_9BASI</name>
<dbReference type="Proteomes" id="UP001060170">
    <property type="component" value="Chromosome 8"/>
</dbReference>
<organism evidence="1 2">
    <name type="scientific">Puccinia striiformis f. sp. tritici</name>
    <dbReference type="NCBI Taxonomy" id="168172"/>
    <lineage>
        <taxon>Eukaryota</taxon>
        <taxon>Fungi</taxon>
        <taxon>Dikarya</taxon>
        <taxon>Basidiomycota</taxon>
        <taxon>Pucciniomycotina</taxon>
        <taxon>Pucciniomycetes</taxon>
        <taxon>Pucciniales</taxon>
        <taxon>Pucciniaceae</taxon>
        <taxon>Puccinia</taxon>
    </lineage>
</organism>
<comment type="caution">
    <text evidence="1">The sequence shown here is derived from an EMBL/GenBank/DDBJ whole genome shotgun (WGS) entry which is preliminary data.</text>
</comment>
<reference evidence="2" key="2">
    <citation type="journal article" date="2018" name="Mol. Plant Microbe Interact.">
        <title>Genome sequence resources for the wheat stripe rust pathogen (Puccinia striiformis f. sp. tritici) and the barley stripe rust pathogen (Puccinia striiformis f. sp. hordei).</title>
        <authorList>
            <person name="Xia C."/>
            <person name="Wang M."/>
            <person name="Yin C."/>
            <person name="Cornejo O.E."/>
            <person name="Hulbert S.H."/>
            <person name="Chen X."/>
        </authorList>
    </citation>
    <scope>NUCLEOTIDE SEQUENCE [LARGE SCALE GENOMIC DNA]</scope>
    <source>
        <strain evidence="2">93-210</strain>
    </source>
</reference>
<keyword evidence="2" id="KW-1185">Reference proteome</keyword>